<feature type="domain" description="Glycosyltransferase subfamily 4-like N-terminal" evidence="4">
    <location>
        <begin position="201"/>
        <end position="315"/>
    </location>
</feature>
<name>A0A5R9AAB5_9MICC</name>
<protein>
    <submittedName>
        <fullName evidence="5">Glycosyltransferase family 4 protein</fullName>
    </submittedName>
</protein>
<evidence type="ECO:0000259" key="4">
    <source>
        <dbReference type="Pfam" id="PF13439"/>
    </source>
</evidence>
<feature type="compositionally biased region" description="Basic and acidic residues" evidence="3">
    <location>
        <begin position="154"/>
        <end position="164"/>
    </location>
</feature>
<reference evidence="5 6" key="1">
    <citation type="submission" date="2019-05" db="EMBL/GenBank/DDBJ databases">
        <title>Nesterenkonia sp. GY239, isolated from the Southern Atlantic Ocean.</title>
        <authorList>
            <person name="Zhang G."/>
        </authorList>
    </citation>
    <scope>NUCLEOTIDE SEQUENCE [LARGE SCALE GENOMIC DNA]</scope>
    <source>
        <strain evidence="5 6">GY239</strain>
    </source>
</reference>
<accession>A0A5R9AAB5</accession>
<dbReference type="Pfam" id="PF13692">
    <property type="entry name" value="Glyco_trans_1_4"/>
    <property type="match status" value="1"/>
</dbReference>
<feature type="region of interest" description="Disordered" evidence="3">
    <location>
        <begin position="136"/>
        <end position="173"/>
    </location>
</feature>
<dbReference type="Proteomes" id="UP000306544">
    <property type="component" value="Unassembled WGS sequence"/>
</dbReference>
<evidence type="ECO:0000313" key="5">
    <source>
        <dbReference type="EMBL" id="TLP75581.1"/>
    </source>
</evidence>
<evidence type="ECO:0000256" key="2">
    <source>
        <dbReference type="ARBA" id="ARBA00022679"/>
    </source>
</evidence>
<comment type="caution">
    <text evidence="5">The sequence shown here is derived from an EMBL/GenBank/DDBJ whole genome shotgun (WGS) entry which is preliminary data.</text>
</comment>
<dbReference type="EMBL" id="VAWA01000008">
    <property type="protein sequence ID" value="TLP75581.1"/>
    <property type="molecule type" value="Genomic_DNA"/>
</dbReference>
<dbReference type="Gene3D" id="3.40.50.2000">
    <property type="entry name" value="Glycogen Phosphorylase B"/>
    <property type="match status" value="2"/>
</dbReference>
<dbReference type="SUPFAM" id="SSF53756">
    <property type="entry name" value="UDP-Glycosyltransferase/glycogen phosphorylase"/>
    <property type="match status" value="1"/>
</dbReference>
<dbReference type="OrthoDB" id="509705at2"/>
<keyword evidence="1" id="KW-0328">Glycosyltransferase</keyword>
<dbReference type="AlphaFoldDB" id="A0A5R9AAB5"/>
<dbReference type="PANTHER" id="PTHR12526:SF629">
    <property type="entry name" value="TEICHURONIC ACID BIOSYNTHESIS GLYCOSYLTRANSFERASE TUAH-RELATED"/>
    <property type="match status" value="1"/>
</dbReference>
<keyword evidence="6" id="KW-1185">Reference proteome</keyword>
<dbReference type="Pfam" id="PF13439">
    <property type="entry name" value="Glyco_transf_4"/>
    <property type="match status" value="1"/>
</dbReference>
<gene>
    <name evidence="5" type="ORF">FEF27_07970</name>
</gene>
<dbReference type="InterPro" id="IPR028098">
    <property type="entry name" value="Glyco_trans_4-like_N"/>
</dbReference>
<keyword evidence="2 5" id="KW-0808">Transferase</keyword>
<organism evidence="5 6">
    <name type="scientific">Nesterenkonia sphaerica</name>
    <dbReference type="NCBI Taxonomy" id="1804988"/>
    <lineage>
        <taxon>Bacteria</taxon>
        <taxon>Bacillati</taxon>
        <taxon>Actinomycetota</taxon>
        <taxon>Actinomycetes</taxon>
        <taxon>Micrococcales</taxon>
        <taxon>Micrococcaceae</taxon>
        <taxon>Nesterenkonia</taxon>
    </lineage>
</organism>
<evidence type="ECO:0000256" key="1">
    <source>
        <dbReference type="ARBA" id="ARBA00022676"/>
    </source>
</evidence>
<dbReference type="GO" id="GO:0016757">
    <property type="term" value="F:glycosyltransferase activity"/>
    <property type="evidence" value="ECO:0007669"/>
    <property type="project" value="UniProtKB-KW"/>
</dbReference>
<dbReference type="PANTHER" id="PTHR12526">
    <property type="entry name" value="GLYCOSYLTRANSFERASE"/>
    <property type="match status" value="1"/>
</dbReference>
<sequence>MQPKTWWQLYFVKVVFHRKGESQRWACLMRCLPAPAKRKSVMVDMETATGWPKTKRIVVVAMKPQIRGRIRRNIMTFLELGAEVVIVNSTPRDDFLVGLQHPNLSVHFLDPQSLAVRYNSWVSAQNQKRQARWDASKTTAYKGSAPVQGAPRPVRSELPDDTGGRLKRTSQETSRWRRALRRQRNRAQKWGVRQARTFRKYRNQRIRAVVRPLHRVNRFLEFWLLSAKYIRGLAPDLVVSSDLPGLVGANVAARHLHRPHLHDCHELYLESTSFKTYEKCLLRPIESWFMRRADSVVVVNRTIRDVYQQRYSVQGTVLRNCGAAVPQSVLENPMDLHDMLGIPPEASIVLYQGGLAEGRGLEVLVAATSEFPVGIHTVLVGSGRERESLERQVSELGVEDRVHFIPAVLPHELPAYTAAATLGVIPYQPVSANNAMALPNKVFEYTGAGIPFVASDLPELRRIAEEAGCAAVYDPFNPRELAQTITDVLGRDKYATYRSAAVSFGQRNTWENEKLILISEAERLAGSFATAAFHDSSASTGGVHSADT</sequence>
<evidence type="ECO:0000256" key="3">
    <source>
        <dbReference type="SAM" id="MobiDB-lite"/>
    </source>
</evidence>
<evidence type="ECO:0000313" key="6">
    <source>
        <dbReference type="Proteomes" id="UP000306544"/>
    </source>
</evidence>
<proteinExistence type="predicted"/>